<evidence type="ECO:0000256" key="1">
    <source>
        <dbReference type="ARBA" id="ARBA00022729"/>
    </source>
</evidence>
<dbReference type="InterPro" id="IPR026444">
    <property type="entry name" value="Secre_tail"/>
</dbReference>
<evidence type="ECO:0000313" key="5">
    <source>
        <dbReference type="EMBL" id="QNR25296.1"/>
    </source>
</evidence>
<evidence type="ECO:0000256" key="3">
    <source>
        <dbReference type="SAM" id="SignalP"/>
    </source>
</evidence>
<dbReference type="Pfam" id="PF18962">
    <property type="entry name" value="Por_Secre_tail"/>
    <property type="match status" value="1"/>
</dbReference>
<feature type="compositionally biased region" description="Polar residues" evidence="2">
    <location>
        <begin position="67"/>
        <end position="92"/>
    </location>
</feature>
<dbReference type="KEGG" id="chyd:H4K34_05505"/>
<evidence type="ECO:0000256" key="2">
    <source>
        <dbReference type="SAM" id="MobiDB-lite"/>
    </source>
</evidence>
<reference evidence="5 6" key="1">
    <citation type="submission" date="2020-08" db="EMBL/GenBank/DDBJ databases">
        <title>Croceimicrobium hydrocarbonivorans gen. nov., sp. nov., a novel marine bacterium isolated from a bacterial consortium that degrades polyethylene terephthalate.</title>
        <authorList>
            <person name="Liu R."/>
        </authorList>
    </citation>
    <scope>NUCLEOTIDE SEQUENCE [LARGE SCALE GENOMIC DNA]</scope>
    <source>
        <strain evidence="5 6">A20-9</strain>
    </source>
</reference>
<feature type="chain" id="PRO_5028811888" evidence="3">
    <location>
        <begin position="20"/>
        <end position="667"/>
    </location>
</feature>
<dbReference type="Proteomes" id="UP000516305">
    <property type="component" value="Chromosome"/>
</dbReference>
<keyword evidence="1 3" id="KW-0732">Signal</keyword>
<keyword evidence="6" id="KW-1185">Reference proteome</keyword>
<feature type="domain" description="Secretion system C-terminal sorting" evidence="4">
    <location>
        <begin position="593"/>
        <end position="665"/>
    </location>
</feature>
<proteinExistence type="predicted"/>
<dbReference type="NCBIfam" id="TIGR04183">
    <property type="entry name" value="Por_Secre_tail"/>
    <property type="match status" value="1"/>
</dbReference>
<feature type="region of interest" description="Disordered" evidence="2">
    <location>
        <begin position="63"/>
        <end position="92"/>
    </location>
</feature>
<accession>A0A7H0VHU8</accession>
<dbReference type="AlphaFoldDB" id="A0A7H0VHU8"/>
<evidence type="ECO:0000259" key="4">
    <source>
        <dbReference type="Pfam" id="PF18962"/>
    </source>
</evidence>
<gene>
    <name evidence="5" type="ORF">H4K34_05505</name>
</gene>
<name>A0A7H0VHU8_9FLAO</name>
<organism evidence="5 6">
    <name type="scientific">Croceimicrobium hydrocarbonivorans</name>
    <dbReference type="NCBI Taxonomy" id="2761580"/>
    <lineage>
        <taxon>Bacteria</taxon>
        <taxon>Pseudomonadati</taxon>
        <taxon>Bacteroidota</taxon>
        <taxon>Flavobacteriia</taxon>
        <taxon>Flavobacteriales</taxon>
        <taxon>Owenweeksiaceae</taxon>
        <taxon>Croceimicrobium</taxon>
    </lineage>
</organism>
<feature type="signal peptide" evidence="3">
    <location>
        <begin position="1"/>
        <end position="19"/>
    </location>
</feature>
<dbReference type="EMBL" id="CP060139">
    <property type="protein sequence ID" value="QNR25296.1"/>
    <property type="molecule type" value="Genomic_DNA"/>
</dbReference>
<sequence length="667" mass="71846">MKKTAILFLSLTAAMAVNAQGVPQVEPTIEPNEAPVKHVKRATQNIESSASTTVWSEDFANGIPADWSQNGTPTTAQWEYRGPSTTPSNASGSRGYYSGINNATPSNSPIASTTAANGFMIFDSDYLDNGNTANAGSGLAPAPHVGRLITDTIDCTNYSNLELKFEMYARRFYADWLVAFSIDGGATYTDTIEFYSDATVPVNGATADNAIAQANVSSIIGGQSQVVMQFIFDGTPGNTNGNGYYFWMIDDIELRTPPANQFTFTAWNGAPPQDMIYNNNGGEYPKYGIMNVNQIVPVNFDGNFINYGTQTQTNATLEVEIWDVTGTPSLVTTISAPGCANLASGDTCDYTNLTTPTWTPPAQEASYLLVWKAVSDSISSATTTATDTFAFYVNNTLYSPDRNVVDNYVGTNSANPEIIAMGAMYDLTNEDPNNPGSGLIYIDGLDIMLSSLTDSTADIEIAFYDTTGFAFNAGFPAGATAAFRKSFTLNGSLIGTNAYFDLNDANGNPLVLPAQPYLMIINFFPNASGGVIRIANDASFDQPGYATVMQLADGNWYGGFTSDVHEGTFLRLNVAEYQPGQGLEEENFDAFTMYPNPTAGATKMEFAEGGNYTIEVLDMTGSRVISIEESVNANETIEFDMSQYPMGVYMVNVKGDRLNKTVKLTVK</sequence>
<dbReference type="RefSeq" id="WP_210759823.1">
    <property type="nucleotide sequence ID" value="NZ_CP060139.1"/>
</dbReference>
<protein>
    <submittedName>
        <fullName evidence="5">T9SS type A sorting domain-containing protein</fullName>
    </submittedName>
</protein>
<evidence type="ECO:0000313" key="6">
    <source>
        <dbReference type="Proteomes" id="UP000516305"/>
    </source>
</evidence>